<keyword evidence="1" id="KW-0812">Transmembrane</keyword>
<keyword evidence="1" id="KW-1133">Transmembrane helix</keyword>
<evidence type="ECO:0000313" key="2">
    <source>
        <dbReference type="Proteomes" id="UP000095284"/>
    </source>
</evidence>
<dbReference type="AlphaFoldDB" id="A0A1I7SKA5"/>
<dbReference type="WBParaSite" id="BXY_1348500.1">
    <property type="protein sequence ID" value="BXY_1348500.1"/>
    <property type="gene ID" value="BXY_1348500"/>
</dbReference>
<dbReference type="Proteomes" id="UP000095284">
    <property type="component" value="Unplaced"/>
</dbReference>
<organism evidence="2 3">
    <name type="scientific">Bursaphelenchus xylophilus</name>
    <name type="common">Pinewood nematode worm</name>
    <name type="synonym">Aphelenchoides xylophilus</name>
    <dbReference type="NCBI Taxonomy" id="6326"/>
    <lineage>
        <taxon>Eukaryota</taxon>
        <taxon>Metazoa</taxon>
        <taxon>Ecdysozoa</taxon>
        <taxon>Nematoda</taxon>
        <taxon>Chromadorea</taxon>
        <taxon>Rhabditida</taxon>
        <taxon>Tylenchina</taxon>
        <taxon>Tylenchomorpha</taxon>
        <taxon>Aphelenchoidea</taxon>
        <taxon>Aphelenchoididae</taxon>
        <taxon>Bursaphelenchus</taxon>
    </lineage>
</organism>
<protein>
    <submittedName>
        <fullName evidence="3">Acyl_transf_3 domain-containing protein</fullName>
    </submittedName>
</protein>
<keyword evidence="1" id="KW-0472">Membrane</keyword>
<evidence type="ECO:0000313" key="3">
    <source>
        <dbReference type="WBParaSite" id="BXY_1348500.1"/>
    </source>
</evidence>
<proteinExistence type="predicted"/>
<feature type="transmembrane region" description="Helical" evidence="1">
    <location>
        <begin position="16"/>
        <end position="34"/>
    </location>
</feature>
<dbReference type="GO" id="GO:0016020">
    <property type="term" value="C:membrane"/>
    <property type="evidence" value="ECO:0007669"/>
    <property type="project" value="TreeGrafter"/>
</dbReference>
<dbReference type="InterPro" id="IPR050879">
    <property type="entry name" value="Acyltransferase_3"/>
</dbReference>
<name>A0A1I7SKA5_BURXY</name>
<evidence type="ECO:0000256" key="1">
    <source>
        <dbReference type="SAM" id="Phobius"/>
    </source>
</evidence>
<sequence length="134" mass="15478">VATQRSRNPKPTQTLFTTYILPNIFVFLLCFQLSTNPIRGHEYKRILATFTSTLFLCLDGTSILSSELLVRLGDVSYAMYLIHWPLLIVYKYSEGRDAILSKGGRPIMYFWPKNAPAKRAPNFFENANWPMREP</sequence>
<dbReference type="PANTHER" id="PTHR23028:SF53">
    <property type="entry name" value="ACYL_TRANSF_3 DOMAIN-CONTAINING PROTEIN"/>
    <property type="match status" value="1"/>
</dbReference>
<accession>A0A1I7SKA5</accession>
<dbReference type="GO" id="GO:0000271">
    <property type="term" value="P:polysaccharide biosynthetic process"/>
    <property type="evidence" value="ECO:0007669"/>
    <property type="project" value="TreeGrafter"/>
</dbReference>
<dbReference type="PANTHER" id="PTHR23028">
    <property type="entry name" value="ACETYLTRANSFERASE"/>
    <property type="match status" value="1"/>
</dbReference>
<reference evidence="3" key="1">
    <citation type="submission" date="2016-11" db="UniProtKB">
        <authorList>
            <consortium name="WormBaseParasite"/>
        </authorList>
    </citation>
    <scope>IDENTIFICATION</scope>
</reference>